<organism evidence="3 4">
    <name type="scientific">Cognatishimia activa</name>
    <dbReference type="NCBI Taxonomy" id="1715691"/>
    <lineage>
        <taxon>Bacteria</taxon>
        <taxon>Pseudomonadati</taxon>
        <taxon>Pseudomonadota</taxon>
        <taxon>Alphaproteobacteria</taxon>
        <taxon>Rhodobacterales</taxon>
        <taxon>Paracoccaceae</taxon>
        <taxon>Cognatishimia</taxon>
    </lineage>
</organism>
<evidence type="ECO:0000259" key="2">
    <source>
        <dbReference type="Pfam" id="PF18932"/>
    </source>
</evidence>
<feature type="region of interest" description="Disordered" evidence="1">
    <location>
        <begin position="1"/>
        <end position="49"/>
    </location>
</feature>
<feature type="compositionally biased region" description="Basic and acidic residues" evidence="1">
    <location>
        <begin position="155"/>
        <end position="164"/>
    </location>
</feature>
<dbReference type="Proteomes" id="UP000665026">
    <property type="component" value="Chromosome"/>
</dbReference>
<dbReference type="RefSeq" id="WP_209357047.1">
    <property type="nucleotide sequence ID" value="NZ_CP060010.1"/>
</dbReference>
<evidence type="ECO:0000313" key="4">
    <source>
        <dbReference type="Proteomes" id="UP000665026"/>
    </source>
</evidence>
<dbReference type="EMBL" id="CP060010">
    <property type="protein sequence ID" value="QTN36346.1"/>
    <property type="molecule type" value="Genomic_DNA"/>
</dbReference>
<accession>A0A975EQB3</accession>
<protein>
    <recommendedName>
        <fullName evidence="2">DUF5681 domain-containing protein</fullName>
    </recommendedName>
</protein>
<dbReference type="AlphaFoldDB" id="A0A975EQB3"/>
<proteinExistence type="predicted"/>
<sequence length="164" mass="18064">MSEDIPENEHSEPQDYKVGYGRPPKATQFKPGQSGNPNGRKAKHKSVQEQMRMVLSKKVEISEGGKTKRLTLQEVMLRNIANKAAKGDLRAANFVLGLLNSDAASESDTIDQNKLSNEDLALFEQMMAELSPPLDLPAPNEGIEHPIETLSADLNEQKENPNDA</sequence>
<dbReference type="KEGG" id="cact:HZ995_02150"/>
<dbReference type="InterPro" id="IPR043736">
    <property type="entry name" value="DUF5681"/>
</dbReference>
<feature type="domain" description="DUF5681" evidence="2">
    <location>
        <begin position="25"/>
        <end position="100"/>
    </location>
</feature>
<evidence type="ECO:0000313" key="3">
    <source>
        <dbReference type="EMBL" id="QTN36346.1"/>
    </source>
</evidence>
<name>A0A975EQB3_9RHOB</name>
<gene>
    <name evidence="3" type="ORF">HZ995_02150</name>
</gene>
<feature type="region of interest" description="Disordered" evidence="1">
    <location>
        <begin position="131"/>
        <end position="164"/>
    </location>
</feature>
<dbReference type="Pfam" id="PF18932">
    <property type="entry name" value="DUF5681"/>
    <property type="match status" value="1"/>
</dbReference>
<evidence type="ECO:0000256" key="1">
    <source>
        <dbReference type="SAM" id="MobiDB-lite"/>
    </source>
</evidence>
<reference evidence="3" key="1">
    <citation type="submission" date="2020-07" db="EMBL/GenBank/DDBJ databases">
        <title>Genome sequences of bacteria associated with the marine, planktonic diatom Thalassiosira profunda strain ECT2AJA-044.</title>
        <authorList>
            <person name="Gargas C.B."/>
            <person name="Roberts W.R."/>
            <person name="Alverson A.J."/>
        </authorList>
    </citation>
    <scope>NUCLEOTIDE SEQUENCE</scope>
    <source>
        <strain evidence="3">ECT2AJA-044</strain>
    </source>
</reference>